<dbReference type="GO" id="GO:0006310">
    <property type="term" value="P:DNA recombination"/>
    <property type="evidence" value="ECO:0007669"/>
    <property type="project" value="InterPro"/>
</dbReference>
<organism evidence="2 3">
    <name type="scientific">Sinorhizobium americanum</name>
    <dbReference type="NCBI Taxonomy" id="194963"/>
    <lineage>
        <taxon>Bacteria</taxon>
        <taxon>Pseudomonadati</taxon>
        <taxon>Pseudomonadota</taxon>
        <taxon>Alphaproteobacteria</taxon>
        <taxon>Hyphomicrobiales</taxon>
        <taxon>Rhizobiaceae</taxon>
        <taxon>Sinorhizobium/Ensifer group</taxon>
        <taxon>Sinorhizobium</taxon>
    </lineage>
</organism>
<gene>
    <name evidence="2" type="ORF">EV184_10885</name>
</gene>
<sequence length="170" mass="19021">MPSRIDPCLAMLVDKPPEGPYWAFEVKWDGYRIGIYKEPGRVRILTWGGYDWTTRFPAIAAEAMVSLQTAILDGEAVVLDEHGRSDFGMLQRALGRRPGLHEPSEIILFAFDLPSVADLFVWRKNVPLGGRRKLNGHHAPGPVVEKYMIGGPFMIFGATKSKLGSLEINW</sequence>
<dbReference type="GO" id="GO:0005524">
    <property type="term" value="F:ATP binding"/>
    <property type="evidence" value="ECO:0007669"/>
    <property type="project" value="InterPro"/>
</dbReference>
<dbReference type="Gene3D" id="3.30.470.30">
    <property type="entry name" value="DNA ligase/mRNA capping enzyme"/>
    <property type="match status" value="1"/>
</dbReference>
<dbReference type="SUPFAM" id="SSF56091">
    <property type="entry name" value="DNA ligase/mRNA capping enzyme, catalytic domain"/>
    <property type="match status" value="1"/>
</dbReference>
<reference evidence="2 3" key="1">
    <citation type="submission" date="2019-03" db="EMBL/GenBank/DDBJ databases">
        <title>Genomic Encyclopedia of Type Strains, Phase IV (KMG-V): Genome sequencing to study the core and pangenomes of soil and plant-associated prokaryotes.</title>
        <authorList>
            <person name="Whitman W."/>
        </authorList>
    </citation>
    <scope>NUCLEOTIDE SEQUENCE [LARGE SCALE GENOMIC DNA]</scope>
    <source>
        <strain evidence="2 3">23C40</strain>
    </source>
</reference>
<dbReference type="GO" id="GO:0003910">
    <property type="term" value="F:DNA ligase (ATP) activity"/>
    <property type="evidence" value="ECO:0007669"/>
    <property type="project" value="InterPro"/>
</dbReference>
<feature type="domain" description="ATP-dependent DNA ligase family profile" evidence="1">
    <location>
        <begin position="19"/>
        <end position="113"/>
    </location>
</feature>
<dbReference type="Proteomes" id="UP000295043">
    <property type="component" value="Unassembled WGS sequence"/>
</dbReference>
<dbReference type="AlphaFoldDB" id="A0A4R2BW26"/>
<dbReference type="Pfam" id="PF01068">
    <property type="entry name" value="DNA_ligase_A_M"/>
    <property type="match status" value="1"/>
</dbReference>
<dbReference type="GO" id="GO:0006281">
    <property type="term" value="P:DNA repair"/>
    <property type="evidence" value="ECO:0007669"/>
    <property type="project" value="InterPro"/>
</dbReference>
<dbReference type="InterPro" id="IPR012310">
    <property type="entry name" value="DNA_ligase_ATP-dep_cent"/>
</dbReference>
<keyword evidence="2" id="KW-0436">Ligase</keyword>
<protein>
    <submittedName>
        <fullName evidence="2">ATP dependent DNA ligase-like protein</fullName>
    </submittedName>
</protein>
<proteinExistence type="predicted"/>
<evidence type="ECO:0000313" key="3">
    <source>
        <dbReference type="Proteomes" id="UP000295043"/>
    </source>
</evidence>
<dbReference type="Gene3D" id="3.30.1490.70">
    <property type="match status" value="1"/>
</dbReference>
<evidence type="ECO:0000313" key="2">
    <source>
        <dbReference type="EMBL" id="TCN30214.1"/>
    </source>
</evidence>
<dbReference type="EMBL" id="SLVU01000008">
    <property type="protein sequence ID" value="TCN30214.1"/>
    <property type="molecule type" value="Genomic_DNA"/>
</dbReference>
<name>A0A4R2BW26_9HYPH</name>
<comment type="caution">
    <text evidence="2">The sequence shown here is derived from an EMBL/GenBank/DDBJ whole genome shotgun (WGS) entry which is preliminary data.</text>
</comment>
<evidence type="ECO:0000259" key="1">
    <source>
        <dbReference type="Pfam" id="PF01068"/>
    </source>
</evidence>
<accession>A0A4R2BW26</accession>